<dbReference type="PANTHER" id="PTHR30126">
    <property type="entry name" value="HTH-TYPE TRANSCRIPTIONAL REGULATOR"/>
    <property type="match status" value="1"/>
</dbReference>
<name>W1XKJ9_9ZZZZ</name>
<dbReference type="SUPFAM" id="SSF46785">
    <property type="entry name" value="Winged helix' DNA-binding domain"/>
    <property type="match status" value="1"/>
</dbReference>
<dbReference type="Pfam" id="PF00126">
    <property type="entry name" value="HTH_1"/>
    <property type="match status" value="1"/>
</dbReference>
<feature type="non-terminal residue" evidence="5">
    <location>
        <position position="70"/>
    </location>
</feature>
<dbReference type="GO" id="GO:0003700">
    <property type="term" value="F:DNA-binding transcription factor activity"/>
    <property type="evidence" value="ECO:0007669"/>
    <property type="project" value="InterPro"/>
</dbReference>
<organism evidence="5">
    <name type="scientific">human gut metagenome</name>
    <dbReference type="NCBI Taxonomy" id="408170"/>
    <lineage>
        <taxon>unclassified sequences</taxon>
        <taxon>metagenomes</taxon>
        <taxon>organismal metagenomes</taxon>
    </lineage>
</organism>
<dbReference type="InterPro" id="IPR036388">
    <property type="entry name" value="WH-like_DNA-bd_sf"/>
</dbReference>
<evidence type="ECO:0000256" key="3">
    <source>
        <dbReference type="ARBA" id="ARBA00023163"/>
    </source>
</evidence>
<dbReference type="PROSITE" id="PS50931">
    <property type="entry name" value="HTH_LYSR"/>
    <property type="match status" value="1"/>
</dbReference>
<sequence length="70" mass="7707">SRRIKALESAIGVVLFDRTTSPLQLTEEGRLFHSQTRSLVQQLECNLNELGGDNSFNLPNIKIAAAHSLS</sequence>
<feature type="domain" description="HTH lysR-type" evidence="4">
    <location>
        <begin position="1"/>
        <end position="26"/>
    </location>
</feature>
<dbReference type="EMBL" id="AZMM01014614">
    <property type="protein sequence ID" value="ETJ30883.1"/>
    <property type="molecule type" value="Genomic_DNA"/>
</dbReference>
<dbReference type="Gene3D" id="1.10.10.10">
    <property type="entry name" value="Winged helix-like DNA-binding domain superfamily/Winged helix DNA-binding domain"/>
    <property type="match status" value="1"/>
</dbReference>
<protein>
    <submittedName>
        <fullName evidence="5">LysR substrate binding protein</fullName>
    </submittedName>
</protein>
<keyword evidence="3" id="KW-0804">Transcription</keyword>
<reference evidence="5" key="1">
    <citation type="submission" date="2013-12" db="EMBL/GenBank/DDBJ databases">
        <title>A Varibaculum cambriense genome reconstructed from a premature infant gut community with otherwise low bacterial novelty that shifts toward anaerobic metabolism during the third week of life.</title>
        <authorList>
            <person name="Brown C.T."/>
            <person name="Sharon I."/>
            <person name="Thomas B.C."/>
            <person name="Castelle C.J."/>
            <person name="Morowitz M.J."/>
            <person name="Banfield J.F."/>
        </authorList>
    </citation>
    <scope>NUCLEOTIDE SEQUENCE</scope>
</reference>
<evidence type="ECO:0000256" key="2">
    <source>
        <dbReference type="ARBA" id="ARBA00023015"/>
    </source>
</evidence>
<evidence type="ECO:0000313" key="5">
    <source>
        <dbReference type="EMBL" id="ETJ30883.1"/>
    </source>
</evidence>
<comment type="caution">
    <text evidence="5">The sequence shown here is derived from an EMBL/GenBank/DDBJ whole genome shotgun (WGS) entry which is preliminary data.</text>
</comment>
<evidence type="ECO:0000256" key="1">
    <source>
        <dbReference type="ARBA" id="ARBA00009437"/>
    </source>
</evidence>
<gene>
    <name evidence="5" type="ORF">Q604_UNBC14614G0001</name>
</gene>
<comment type="similarity">
    <text evidence="1">Belongs to the LysR transcriptional regulatory family.</text>
</comment>
<dbReference type="GO" id="GO:0000976">
    <property type="term" value="F:transcription cis-regulatory region binding"/>
    <property type="evidence" value="ECO:0007669"/>
    <property type="project" value="TreeGrafter"/>
</dbReference>
<proteinExistence type="inferred from homology"/>
<feature type="non-terminal residue" evidence="5">
    <location>
        <position position="1"/>
    </location>
</feature>
<dbReference type="PANTHER" id="PTHR30126:SF2">
    <property type="entry name" value="HTH-TYPE TRANSCRIPTIONAL REGULATOR YJIE"/>
    <property type="match status" value="1"/>
</dbReference>
<dbReference type="InterPro" id="IPR036390">
    <property type="entry name" value="WH_DNA-bd_sf"/>
</dbReference>
<accession>W1XKJ9</accession>
<evidence type="ECO:0000259" key="4">
    <source>
        <dbReference type="PROSITE" id="PS50931"/>
    </source>
</evidence>
<dbReference type="InterPro" id="IPR000847">
    <property type="entry name" value="LysR_HTH_N"/>
</dbReference>
<dbReference type="AlphaFoldDB" id="W1XKJ9"/>
<keyword evidence="2" id="KW-0805">Transcription regulation</keyword>